<evidence type="ECO:0000313" key="7">
    <source>
        <dbReference type="Proteomes" id="UP001245370"/>
    </source>
</evidence>
<reference evidence="5 7" key="2">
    <citation type="submission" date="2023-07" db="EMBL/GenBank/DDBJ databases">
        <title>Genomic Encyclopedia of Type Strains, Phase IV (KMG-IV): sequencing the most valuable type-strain genomes for metagenomic binning, comparative biology and taxonomic classification.</title>
        <authorList>
            <person name="Goeker M."/>
        </authorList>
    </citation>
    <scope>NUCLEOTIDE SEQUENCE [LARGE SCALE GENOMIC DNA]</scope>
    <source>
        <strain evidence="5 7">DSM 338</strain>
    </source>
</reference>
<feature type="region of interest" description="Disordered" evidence="1">
    <location>
        <begin position="1"/>
        <end position="38"/>
    </location>
</feature>
<feature type="region of interest" description="Disordered" evidence="1">
    <location>
        <begin position="63"/>
        <end position="83"/>
    </location>
</feature>
<dbReference type="Pfam" id="PF10908">
    <property type="entry name" value="Tlde1_dom"/>
    <property type="match status" value="1"/>
</dbReference>
<feature type="domain" description="Tlde1" evidence="3">
    <location>
        <begin position="295"/>
        <end position="398"/>
    </location>
</feature>
<reference evidence="4" key="1">
    <citation type="submission" date="2022-12" db="EMBL/GenBank/DDBJ databases">
        <title>Reference genome sequencing for broad-spectrum identification of bacterial and archaeal isolates by mass spectrometry.</title>
        <authorList>
            <person name="Sekiguchi Y."/>
            <person name="Tourlousse D.M."/>
        </authorList>
    </citation>
    <scope>NUCLEOTIDE SEQUENCE</scope>
    <source>
        <strain evidence="4">301</strain>
    </source>
</reference>
<proteinExistence type="predicted"/>
<organism evidence="4 6">
    <name type="scientific">Xanthobacter flavus</name>
    <dbReference type="NCBI Taxonomy" id="281"/>
    <lineage>
        <taxon>Bacteria</taxon>
        <taxon>Pseudomonadati</taxon>
        <taxon>Pseudomonadota</taxon>
        <taxon>Alphaproteobacteria</taxon>
        <taxon>Hyphomicrobiales</taxon>
        <taxon>Xanthobacteraceae</taxon>
        <taxon>Xanthobacter</taxon>
    </lineage>
</organism>
<feature type="compositionally biased region" description="Basic and acidic residues" evidence="1">
    <location>
        <begin position="68"/>
        <end position="81"/>
    </location>
</feature>
<feature type="compositionally biased region" description="Basic and acidic residues" evidence="1">
    <location>
        <begin position="15"/>
        <end position="38"/>
    </location>
</feature>
<comment type="caution">
    <text evidence="4">The sequence shown here is derived from an EMBL/GenBank/DDBJ whole genome shotgun (WGS) entry which is preliminary data.</text>
</comment>
<dbReference type="GeneID" id="95765461"/>
<sequence>MRHSNRQEYAAWQDHASEHDARADHDAGWRDHGEWDRDDADPHADWHDRADWHWTPHVHEEEIDASDYDPHASDPRPESMSRRGTLVGIGTGIVAGLMVAAGAVWYSQGSFAFGVSAPPPQVSQRPLVRELSMAAAGTTVTEISLVVGSGSLAVDASSIYLTNVAIDGRSFAATAETSDNSARLTGRVVPLPMANPLNRTQMTAADGIKALEQFDQGAVPLPLRKPAMPTQRLAYASLPDASLTDTPSAVPGSQAPAVETPPTLSEDEPALPTPGSGYAIYDIKAKVVYMPNGDRLEAHSGYGDTFDDVRAVNKRMVGPTPPNTYQLTMRESLFHGIEAVRLNPIGTGRMYGRAGILAHPYLLGPRGDSNGCVSVKDYDKFLAAFKRGEVKKMVVVAELKHGPKKEENFLLSFLKPKDQ</sequence>
<evidence type="ECO:0000256" key="2">
    <source>
        <dbReference type="SAM" id="Phobius"/>
    </source>
</evidence>
<evidence type="ECO:0000256" key="1">
    <source>
        <dbReference type="SAM" id="MobiDB-lite"/>
    </source>
</evidence>
<dbReference type="Proteomes" id="UP001245370">
    <property type="component" value="Unassembled WGS sequence"/>
</dbReference>
<feature type="transmembrane region" description="Helical" evidence="2">
    <location>
        <begin position="86"/>
        <end position="106"/>
    </location>
</feature>
<dbReference type="AlphaFoldDB" id="A0A9W6CMA4"/>
<evidence type="ECO:0000259" key="3">
    <source>
        <dbReference type="Pfam" id="PF10908"/>
    </source>
</evidence>
<dbReference type="Proteomes" id="UP001144397">
    <property type="component" value="Unassembled WGS sequence"/>
</dbReference>
<dbReference type="InterPro" id="IPR021225">
    <property type="entry name" value="Tlde1_dom"/>
</dbReference>
<accession>A0A9W6CMA4</accession>
<dbReference type="EMBL" id="JAVDPY010000011">
    <property type="protein sequence ID" value="MDR6336249.1"/>
    <property type="molecule type" value="Genomic_DNA"/>
</dbReference>
<keyword evidence="2" id="KW-0812">Transmembrane</keyword>
<dbReference type="RefSeq" id="WP_281809719.1">
    <property type="nucleotide sequence ID" value="NZ_BSDO01000010.1"/>
</dbReference>
<gene>
    <name evidence="5" type="ORF">GGQ86_004748</name>
    <name evidence="4" type="ORF">XFLAVUS301_46920</name>
</gene>
<feature type="region of interest" description="Disordered" evidence="1">
    <location>
        <begin position="242"/>
        <end position="275"/>
    </location>
</feature>
<protein>
    <recommendedName>
        <fullName evidence="3">Tlde1 domain-containing protein</fullName>
    </recommendedName>
</protein>
<evidence type="ECO:0000313" key="4">
    <source>
        <dbReference type="EMBL" id="GLI25018.1"/>
    </source>
</evidence>
<keyword evidence="2" id="KW-0472">Membrane</keyword>
<evidence type="ECO:0000313" key="6">
    <source>
        <dbReference type="Proteomes" id="UP001144397"/>
    </source>
</evidence>
<evidence type="ECO:0000313" key="5">
    <source>
        <dbReference type="EMBL" id="MDR6336249.1"/>
    </source>
</evidence>
<keyword evidence="7" id="KW-1185">Reference proteome</keyword>
<dbReference type="EMBL" id="BSDO01000010">
    <property type="protein sequence ID" value="GLI25018.1"/>
    <property type="molecule type" value="Genomic_DNA"/>
</dbReference>
<name>A0A9W6CMA4_XANFL</name>
<keyword evidence="2" id="KW-1133">Transmembrane helix</keyword>